<keyword evidence="3 5" id="KW-0378">Hydrolase</keyword>
<feature type="chain" id="PRO_5002158235" description="Peptidase S8/S53 domain-containing protein" evidence="7">
    <location>
        <begin position="19"/>
        <end position="449"/>
    </location>
</feature>
<reference evidence="10" key="2">
    <citation type="submission" date="2015-01" db="EMBL/GenBank/DDBJ databases">
        <title>Evolutionary Origins and Diversification of the Mycorrhizal Mutualists.</title>
        <authorList>
            <consortium name="DOE Joint Genome Institute"/>
            <consortium name="Mycorrhizal Genomics Consortium"/>
            <person name="Kohler A."/>
            <person name="Kuo A."/>
            <person name="Nagy L.G."/>
            <person name="Floudas D."/>
            <person name="Copeland A."/>
            <person name="Barry K.W."/>
            <person name="Cichocki N."/>
            <person name="Veneault-Fourrey C."/>
            <person name="LaButti K."/>
            <person name="Lindquist E.A."/>
            <person name="Lipzen A."/>
            <person name="Lundell T."/>
            <person name="Morin E."/>
            <person name="Murat C."/>
            <person name="Riley R."/>
            <person name="Ohm R."/>
            <person name="Sun H."/>
            <person name="Tunlid A."/>
            <person name="Henrissat B."/>
            <person name="Grigoriev I.V."/>
            <person name="Hibbett D.S."/>
            <person name="Martin F."/>
        </authorList>
    </citation>
    <scope>NUCLEOTIDE SEQUENCE [LARGE SCALE GENOMIC DNA]</scope>
    <source>
        <strain evidence="10">MAFF 305830</strain>
    </source>
</reference>
<dbReference type="FunFam" id="3.40.50.200:FF:000007">
    <property type="entry name" value="Subtilisin-like serine protease"/>
    <property type="match status" value="1"/>
</dbReference>
<dbReference type="PROSITE" id="PS00137">
    <property type="entry name" value="SUBTILASE_HIS"/>
    <property type="match status" value="1"/>
</dbReference>
<evidence type="ECO:0000256" key="3">
    <source>
        <dbReference type="ARBA" id="ARBA00022801"/>
    </source>
</evidence>
<reference evidence="9 10" key="1">
    <citation type="submission" date="2014-04" db="EMBL/GenBank/DDBJ databases">
        <authorList>
            <consortium name="DOE Joint Genome Institute"/>
            <person name="Kuo A."/>
            <person name="Zuccaro A."/>
            <person name="Kohler A."/>
            <person name="Nagy L.G."/>
            <person name="Floudas D."/>
            <person name="Copeland A."/>
            <person name="Barry K.W."/>
            <person name="Cichocki N."/>
            <person name="Veneault-Fourrey C."/>
            <person name="LaButti K."/>
            <person name="Lindquist E.A."/>
            <person name="Lipzen A."/>
            <person name="Lundell T."/>
            <person name="Morin E."/>
            <person name="Murat C."/>
            <person name="Sun H."/>
            <person name="Tunlid A."/>
            <person name="Henrissat B."/>
            <person name="Grigoriev I.V."/>
            <person name="Hibbett D.S."/>
            <person name="Martin F."/>
            <person name="Nordberg H.P."/>
            <person name="Cantor M.N."/>
            <person name="Hua S.X."/>
        </authorList>
    </citation>
    <scope>NUCLEOTIDE SEQUENCE [LARGE SCALE GENOMIC DNA]</scope>
    <source>
        <strain evidence="9 10">MAFF 305830</strain>
    </source>
</reference>
<feature type="signal peptide" evidence="7">
    <location>
        <begin position="1"/>
        <end position="18"/>
    </location>
</feature>
<evidence type="ECO:0000313" key="9">
    <source>
        <dbReference type="EMBL" id="KIM21522.1"/>
    </source>
</evidence>
<keyword evidence="10" id="KW-1185">Reference proteome</keyword>
<evidence type="ECO:0000259" key="8">
    <source>
        <dbReference type="Pfam" id="PF00082"/>
    </source>
</evidence>
<dbReference type="PROSITE" id="PS00138">
    <property type="entry name" value="SUBTILASE_SER"/>
    <property type="match status" value="1"/>
</dbReference>
<dbReference type="Proteomes" id="UP000054097">
    <property type="component" value="Unassembled WGS sequence"/>
</dbReference>
<dbReference type="InterPro" id="IPR023827">
    <property type="entry name" value="Peptidase_S8_Asp-AS"/>
</dbReference>
<dbReference type="PROSITE" id="PS00136">
    <property type="entry name" value="SUBTILASE_ASP"/>
    <property type="match status" value="1"/>
</dbReference>
<comment type="similarity">
    <text evidence="1 5 6">Belongs to the peptidase S8 family.</text>
</comment>
<dbReference type="AlphaFoldDB" id="A0A0C2WVW1"/>
<dbReference type="CDD" id="cd04077">
    <property type="entry name" value="Peptidases_S8_PCSK9_ProteinaseK_like"/>
    <property type="match status" value="1"/>
</dbReference>
<feature type="domain" description="Peptidase S8/S53" evidence="8">
    <location>
        <begin position="145"/>
        <end position="376"/>
    </location>
</feature>
<evidence type="ECO:0000256" key="4">
    <source>
        <dbReference type="ARBA" id="ARBA00022825"/>
    </source>
</evidence>
<dbReference type="GO" id="GO:0005615">
    <property type="term" value="C:extracellular space"/>
    <property type="evidence" value="ECO:0007669"/>
    <property type="project" value="TreeGrafter"/>
</dbReference>
<evidence type="ECO:0000256" key="5">
    <source>
        <dbReference type="PROSITE-ProRule" id="PRU01240"/>
    </source>
</evidence>
<dbReference type="InterPro" id="IPR015500">
    <property type="entry name" value="Peptidase_S8_subtilisin-rel"/>
</dbReference>
<dbReference type="STRING" id="933852.A0A0C2WVW1"/>
<proteinExistence type="inferred from homology"/>
<evidence type="ECO:0000313" key="10">
    <source>
        <dbReference type="Proteomes" id="UP000054097"/>
    </source>
</evidence>
<feature type="active site" description="Charge relay system" evidence="5">
    <location>
        <position position="154"/>
    </location>
</feature>
<dbReference type="GO" id="GO:0004252">
    <property type="term" value="F:serine-type endopeptidase activity"/>
    <property type="evidence" value="ECO:0007669"/>
    <property type="project" value="UniProtKB-UniRule"/>
</dbReference>
<dbReference type="SUPFAM" id="SSF52743">
    <property type="entry name" value="Subtilisin-like"/>
    <property type="match status" value="1"/>
</dbReference>
<dbReference type="InterPro" id="IPR034193">
    <property type="entry name" value="PCSK9_ProteinaseK-like"/>
</dbReference>
<organism evidence="9 10">
    <name type="scientific">Serendipita vermifera MAFF 305830</name>
    <dbReference type="NCBI Taxonomy" id="933852"/>
    <lineage>
        <taxon>Eukaryota</taxon>
        <taxon>Fungi</taxon>
        <taxon>Dikarya</taxon>
        <taxon>Basidiomycota</taxon>
        <taxon>Agaricomycotina</taxon>
        <taxon>Agaricomycetes</taxon>
        <taxon>Sebacinales</taxon>
        <taxon>Serendipitaceae</taxon>
        <taxon>Serendipita</taxon>
    </lineage>
</organism>
<dbReference type="InterPro" id="IPR000209">
    <property type="entry name" value="Peptidase_S8/S53_dom"/>
</dbReference>
<dbReference type="InterPro" id="IPR022398">
    <property type="entry name" value="Peptidase_S8_His-AS"/>
</dbReference>
<dbReference type="PRINTS" id="PR00723">
    <property type="entry name" value="SUBTILISIN"/>
</dbReference>
<dbReference type="OrthoDB" id="19448at2759"/>
<dbReference type="EMBL" id="KN824380">
    <property type="protein sequence ID" value="KIM21522.1"/>
    <property type="molecule type" value="Genomic_DNA"/>
</dbReference>
<evidence type="ECO:0000256" key="6">
    <source>
        <dbReference type="RuleBase" id="RU003355"/>
    </source>
</evidence>
<protein>
    <recommendedName>
        <fullName evidence="8">Peptidase S8/S53 domain-containing protein</fullName>
    </recommendedName>
</protein>
<dbReference type="HOGENOM" id="CLU_011263_1_0_1"/>
<dbReference type="Gene3D" id="3.40.50.200">
    <property type="entry name" value="Peptidase S8/S53 domain"/>
    <property type="match status" value="1"/>
</dbReference>
<sequence length="449" mass="46449">MYSSILWTLCSLVVVISAQTNNTGYIVRFHSARVAKENRRTWIDNQLNRASLPPLTDAQATSLKIGWESSVFDGFAGDITPEAVTAFKSHADVWYIESDPLAKVATAITQDNAPWGLQRISQRDPIQGGSASQTNFDYTFDDSAGRGVDIYIVDTGVRITHTDLAGRAEFGRSLGAGVPGQDIEGHGTHVAGIAAGTLHGVAKNARIVAVMNDDGTGSGSDIIAGINFAVQAAAGSGRPSVINLSITTPGSQAIDDAVENAISLGVHVVVAAGNENTDASLSSPARSSSVITVGATDINDNRASFSNFGPDVTVWAPGVSIISLGISDDNAVKTLDGTSMASPFVAGLVAYLLALEGNMSPAAMKQRIRALTTTSAIAGLPSNTTNVLVFNGEILKLSSAFPISDAYPADAAATSSNTPSQALQQSILGSVDDLVNAFAALAQAAQRSN</sequence>
<feature type="active site" description="Charge relay system" evidence="5">
    <location>
        <position position="339"/>
    </location>
</feature>
<keyword evidence="4 5" id="KW-0720">Serine protease</keyword>
<dbReference type="InterPro" id="IPR023828">
    <property type="entry name" value="Peptidase_S8_Ser-AS"/>
</dbReference>
<evidence type="ECO:0000256" key="2">
    <source>
        <dbReference type="ARBA" id="ARBA00022670"/>
    </source>
</evidence>
<evidence type="ECO:0000256" key="1">
    <source>
        <dbReference type="ARBA" id="ARBA00011073"/>
    </source>
</evidence>
<evidence type="ECO:0000256" key="7">
    <source>
        <dbReference type="SAM" id="SignalP"/>
    </source>
</evidence>
<accession>A0A0C2WVW1</accession>
<dbReference type="GO" id="GO:0006508">
    <property type="term" value="P:proteolysis"/>
    <property type="evidence" value="ECO:0007669"/>
    <property type="project" value="UniProtKB-KW"/>
</dbReference>
<name>A0A0C2WVW1_SERVB</name>
<keyword evidence="7" id="KW-0732">Signal</keyword>
<dbReference type="PANTHER" id="PTHR43806">
    <property type="entry name" value="PEPTIDASE S8"/>
    <property type="match status" value="1"/>
</dbReference>
<dbReference type="PROSITE" id="PS51892">
    <property type="entry name" value="SUBTILASE"/>
    <property type="match status" value="1"/>
</dbReference>
<dbReference type="Pfam" id="PF00082">
    <property type="entry name" value="Peptidase_S8"/>
    <property type="match status" value="1"/>
</dbReference>
<gene>
    <name evidence="9" type="ORF">M408DRAFT_80385</name>
</gene>
<feature type="active site" description="Charge relay system" evidence="5">
    <location>
        <position position="186"/>
    </location>
</feature>
<keyword evidence="2 5" id="KW-0645">Protease</keyword>
<dbReference type="InterPro" id="IPR050131">
    <property type="entry name" value="Peptidase_S8_subtilisin-like"/>
</dbReference>
<dbReference type="InterPro" id="IPR036852">
    <property type="entry name" value="Peptidase_S8/S53_dom_sf"/>
</dbReference>
<dbReference type="PANTHER" id="PTHR43806:SF11">
    <property type="entry name" value="CEREVISIN-RELATED"/>
    <property type="match status" value="1"/>
</dbReference>